<feature type="transmembrane region" description="Helical" evidence="1">
    <location>
        <begin position="382"/>
        <end position="402"/>
    </location>
</feature>
<dbReference type="InterPro" id="IPR038731">
    <property type="entry name" value="RgtA/B/C-like"/>
</dbReference>
<feature type="transmembrane region" description="Helical" evidence="1">
    <location>
        <begin position="331"/>
        <end position="347"/>
    </location>
</feature>
<feature type="transmembrane region" description="Helical" evidence="1">
    <location>
        <begin position="353"/>
        <end position="370"/>
    </location>
</feature>
<feature type="transmembrane region" description="Helical" evidence="1">
    <location>
        <begin position="205"/>
        <end position="223"/>
    </location>
</feature>
<keyword evidence="4" id="KW-1185">Reference proteome</keyword>
<feature type="domain" description="Glycosyltransferase RgtA/B/C/D-like" evidence="2">
    <location>
        <begin position="82"/>
        <end position="245"/>
    </location>
</feature>
<feature type="transmembrane region" description="Helical" evidence="1">
    <location>
        <begin position="298"/>
        <end position="319"/>
    </location>
</feature>
<dbReference type="Proteomes" id="UP000334340">
    <property type="component" value="Unassembled WGS sequence"/>
</dbReference>
<reference evidence="3 4" key="1">
    <citation type="submission" date="2019-07" db="EMBL/GenBank/DDBJ databases">
        <authorList>
            <person name="Cremers G."/>
        </authorList>
    </citation>
    <scope>NUCLEOTIDE SEQUENCE [LARGE SCALE GENOMIC DNA]</scope>
</reference>
<keyword evidence="1" id="KW-1133">Transmembrane helix</keyword>
<feature type="transmembrane region" description="Helical" evidence="1">
    <location>
        <begin position="408"/>
        <end position="427"/>
    </location>
</feature>
<feature type="transmembrane region" description="Helical" evidence="1">
    <location>
        <begin position="447"/>
        <end position="467"/>
    </location>
</feature>
<organism evidence="3 4">
    <name type="scientific">Candidatus Methylomirabilis lanthanidiphila</name>
    <dbReference type="NCBI Taxonomy" id="2211376"/>
    <lineage>
        <taxon>Bacteria</taxon>
        <taxon>Candidatus Methylomirabilota</taxon>
        <taxon>Candidatus Methylomirabilia</taxon>
        <taxon>Candidatus Methylomirabilales</taxon>
        <taxon>Candidatus Methylomirabilaceae</taxon>
        <taxon>Candidatus Methylomirabilis</taxon>
    </lineage>
</organism>
<feature type="transmembrane region" description="Helical" evidence="1">
    <location>
        <begin position="182"/>
        <end position="200"/>
    </location>
</feature>
<feature type="transmembrane region" description="Helical" evidence="1">
    <location>
        <begin position="90"/>
        <end position="118"/>
    </location>
</feature>
<keyword evidence="1" id="KW-0472">Membrane</keyword>
<gene>
    <name evidence="3" type="ORF">MELA_00747</name>
</gene>
<feature type="transmembrane region" description="Helical" evidence="1">
    <location>
        <begin position="235"/>
        <end position="254"/>
    </location>
</feature>
<evidence type="ECO:0000313" key="4">
    <source>
        <dbReference type="Proteomes" id="UP000334340"/>
    </source>
</evidence>
<sequence length="617" mass="68788">MRTFWHQHPNPKRHIDSMATRLDSLSPHAIFAIHAIAFVVLVWWSWGKWLDPLIDFGRELYVPWQITRGRVLYRDIASLFGPLSPYVNALWFQLFGVSLATLVFCNLVIFAAMIAGIYRLVRRSTDRSTASAASLSILLLFGFSQYVEIGNYNFVCPYSHEATHGIALSVAMMVCLQDAIAAGRRLLFAMAGACFGLVLLTKPEIALAAFAAVAATWAAWVATDTHDRRALRQSVPLFLATAAVPPLLFFLYFIRHMESAEAWRAIMGAWTPVFIPAITSNRFYRLSMGLDRPVSHGIAMFLSFAGWLAFVIVGVVVSCMERSRPSVIRRAVWLTLIAGAVAFFMRTGTWPRALPFITATGSLAVAVLFLGVRSNRAQALRLLPLVTWSAFALVLLAKMGLYPRISHYGFYLGLPAGVLAIVLLYWLIPHQIERYSSAAGARFFRRLALMALVGAIVPYVGLSHALYRTKQVAIGSGGDRFFASSGFWQGHAVRQALRHIEQLDAPHTTLAVLPEGAMLNYLLRRDSPLRVINLMPPEILAFGEDDVLHSLQAAPPDFVLLVHRDVIEYGYPLFGTDPRYGLRTMTWLTAHYRSSQVIGRNVMSNSGFGIEIFRRNP</sequence>
<evidence type="ECO:0000259" key="2">
    <source>
        <dbReference type="Pfam" id="PF13231"/>
    </source>
</evidence>
<dbReference type="Pfam" id="PF13231">
    <property type="entry name" value="PMT_2"/>
    <property type="match status" value="1"/>
</dbReference>
<feature type="transmembrane region" description="Helical" evidence="1">
    <location>
        <begin position="28"/>
        <end position="46"/>
    </location>
</feature>
<evidence type="ECO:0000313" key="3">
    <source>
        <dbReference type="EMBL" id="VUZ84376.1"/>
    </source>
</evidence>
<accession>A0A564ZGX3</accession>
<proteinExistence type="predicted"/>
<evidence type="ECO:0000256" key="1">
    <source>
        <dbReference type="SAM" id="Phobius"/>
    </source>
</evidence>
<protein>
    <recommendedName>
        <fullName evidence="2">Glycosyltransferase RgtA/B/C/D-like domain-containing protein</fullName>
    </recommendedName>
</protein>
<dbReference type="EMBL" id="CABIKM010000011">
    <property type="protein sequence ID" value="VUZ84376.1"/>
    <property type="molecule type" value="Genomic_DNA"/>
</dbReference>
<keyword evidence="1" id="KW-0812">Transmembrane</keyword>
<dbReference type="AlphaFoldDB" id="A0A564ZGX3"/>
<name>A0A564ZGX3_9BACT</name>